<sequence length="93" mass="10338">MDSEVVENGKKVSFGCGLRQSRSFRIANAAQSLAEHASLVTIISLRLQFILNYDTFQYVHEATVMMRFVLSKTLALIALAPEIPFPPSAIRPN</sequence>
<organism evidence="1 2">
    <name type="scientific">Syphacia muris</name>
    <dbReference type="NCBI Taxonomy" id="451379"/>
    <lineage>
        <taxon>Eukaryota</taxon>
        <taxon>Metazoa</taxon>
        <taxon>Ecdysozoa</taxon>
        <taxon>Nematoda</taxon>
        <taxon>Chromadorea</taxon>
        <taxon>Rhabditida</taxon>
        <taxon>Spirurina</taxon>
        <taxon>Oxyuridomorpha</taxon>
        <taxon>Oxyuroidea</taxon>
        <taxon>Oxyuridae</taxon>
        <taxon>Syphacia</taxon>
    </lineage>
</organism>
<reference evidence="2" key="1">
    <citation type="submission" date="2017-02" db="UniProtKB">
        <authorList>
            <consortium name="WormBaseParasite"/>
        </authorList>
    </citation>
    <scope>IDENTIFICATION</scope>
</reference>
<keyword evidence="1" id="KW-1185">Reference proteome</keyword>
<accession>A0A0N5ARM4</accession>
<name>A0A0N5ARM4_9BILA</name>
<evidence type="ECO:0000313" key="2">
    <source>
        <dbReference type="WBParaSite" id="SMUV_0000737601-mRNA-1"/>
    </source>
</evidence>
<dbReference type="WBParaSite" id="SMUV_0000737601-mRNA-1">
    <property type="protein sequence ID" value="SMUV_0000737601-mRNA-1"/>
    <property type="gene ID" value="SMUV_0000737601"/>
</dbReference>
<evidence type="ECO:0000313" key="1">
    <source>
        <dbReference type="Proteomes" id="UP000046393"/>
    </source>
</evidence>
<proteinExistence type="predicted"/>
<dbReference type="AlphaFoldDB" id="A0A0N5ARM4"/>
<dbReference type="Proteomes" id="UP000046393">
    <property type="component" value="Unplaced"/>
</dbReference>
<protein>
    <submittedName>
        <fullName evidence="2">Uncharacterized protein</fullName>
    </submittedName>
</protein>